<dbReference type="PANTHER" id="PTHR42711">
    <property type="entry name" value="ABC TRANSPORTER ATP-BINDING PROTEIN"/>
    <property type="match status" value="1"/>
</dbReference>
<dbReference type="GO" id="GO:0055085">
    <property type="term" value="P:transmembrane transport"/>
    <property type="evidence" value="ECO:0007669"/>
    <property type="project" value="UniProtKB-ARBA"/>
</dbReference>
<evidence type="ECO:0000313" key="12">
    <source>
        <dbReference type="Proteomes" id="UP000294856"/>
    </source>
</evidence>
<gene>
    <name evidence="11" type="ORF">DFR71_4501</name>
</gene>
<evidence type="ECO:0000313" key="11">
    <source>
        <dbReference type="EMBL" id="TCJ95586.1"/>
    </source>
</evidence>
<keyword evidence="5 11" id="KW-0067">ATP-binding</keyword>
<dbReference type="GO" id="GO:0043215">
    <property type="term" value="P:daunorubicin transport"/>
    <property type="evidence" value="ECO:0007669"/>
    <property type="project" value="InterPro"/>
</dbReference>
<dbReference type="RefSeq" id="WP_067453245.1">
    <property type="nucleotide sequence ID" value="NZ_SMFR01000003.1"/>
</dbReference>
<dbReference type="InterPro" id="IPR003593">
    <property type="entry name" value="AAA+_ATPase"/>
</dbReference>
<dbReference type="InterPro" id="IPR050763">
    <property type="entry name" value="ABC_transporter_ATP-binding"/>
</dbReference>
<protein>
    <submittedName>
        <fullName evidence="11">ABC-2 type transport system ATP-binding protein/oleandomycin transport system ATP-binding protein</fullName>
    </submittedName>
</protein>
<dbReference type="EMBL" id="SMFR01000003">
    <property type="protein sequence ID" value="TCJ95586.1"/>
    <property type="molecule type" value="Genomic_DNA"/>
</dbReference>
<dbReference type="AlphaFoldDB" id="A0A4R1FKU8"/>
<keyword evidence="4" id="KW-0547">Nucleotide-binding</keyword>
<dbReference type="InterPro" id="IPR017871">
    <property type="entry name" value="ABC_transporter-like_CS"/>
</dbReference>
<dbReference type="InterPro" id="IPR005894">
    <property type="entry name" value="DrrA"/>
</dbReference>
<dbReference type="Proteomes" id="UP000294856">
    <property type="component" value="Unassembled WGS sequence"/>
</dbReference>
<feature type="domain" description="ABC transporter" evidence="10">
    <location>
        <begin position="6"/>
        <end position="236"/>
    </location>
</feature>
<dbReference type="PROSITE" id="PS00211">
    <property type="entry name" value="ABC_TRANSPORTER_1"/>
    <property type="match status" value="1"/>
</dbReference>
<dbReference type="SUPFAM" id="SSF52540">
    <property type="entry name" value="P-loop containing nucleoside triphosphate hydrolases"/>
    <property type="match status" value="1"/>
</dbReference>
<evidence type="ECO:0000256" key="8">
    <source>
        <dbReference type="ARBA" id="ARBA00023251"/>
    </source>
</evidence>
<dbReference type="GO" id="GO:0005886">
    <property type="term" value="C:plasma membrane"/>
    <property type="evidence" value="ECO:0007669"/>
    <property type="project" value="UniProtKB-SubCell"/>
</dbReference>
<dbReference type="GO" id="GO:0005524">
    <property type="term" value="F:ATP binding"/>
    <property type="evidence" value="ECO:0007669"/>
    <property type="project" value="UniProtKB-KW"/>
</dbReference>
<evidence type="ECO:0000256" key="1">
    <source>
        <dbReference type="ARBA" id="ARBA00004413"/>
    </source>
</evidence>
<dbReference type="InterPro" id="IPR003439">
    <property type="entry name" value="ABC_transporter-like_ATP-bd"/>
</dbReference>
<keyword evidence="6" id="KW-1278">Translocase</keyword>
<dbReference type="SMART" id="SM00382">
    <property type="entry name" value="AAA"/>
    <property type="match status" value="1"/>
</dbReference>
<keyword evidence="2" id="KW-0813">Transport</keyword>
<evidence type="ECO:0000256" key="2">
    <source>
        <dbReference type="ARBA" id="ARBA00022448"/>
    </source>
</evidence>
<name>A0A4R1FKU8_9NOCA</name>
<organism evidence="11 12">
    <name type="scientific">Nocardia alba</name>
    <dbReference type="NCBI Taxonomy" id="225051"/>
    <lineage>
        <taxon>Bacteria</taxon>
        <taxon>Bacillati</taxon>
        <taxon>Actinomycetota</taxon>
        <taxon>Actinomycetes</taxon>
        <taxon>Mycobacteriales</taxon>
        <taxon>Nocardiaceae</taxon>
        <taxon>Nocardia</taxon>
    </lineage>
</organism>
<proteinExistence type="inferred from homology"/>
<accession>A0A4R1FKU8</accession>
<evidence type="ECO:0000256" key="4">
    <source>
        <dbReference type="ARBA" id="ARBA00022741"/>
    </source>
</evidence>
<dbReference type="GO" id="GO:0046677">
    <property type="term" value="P:response to antibiotic"/>
    <property type="evidence" value="ECO:0007669"/>
    <property type="project" value="UniProtKB-KW"/>
</dbReference>
<comment type="subcellular location">
    <subcellularLocation>
        <location evidence="1">Cell membrane</location>
        <topology evidence="1">Peripheral membrane protein</topology>
        <orientation evidence="1">Cytoplasmic side</orientation>
    </subcellularLocation>
</comment>
<dbReference type="NCBIfam" id="TIGR01188">
    <property type="entry name" value="drrA"/>
    <property type="match status" value="1"/>
</dbReference>
<dbReference type="InterPro" id="IPR025302">
    <property type="entry name" value="DrrA1/2-like_C"/>
</dbReference>
<evidence type="ECO:0000259" key="10">
    <source>
        <dbReference type="PROSITE" id="PS50893"/>
    </source>
</evidence>
<dbReference type="PANTHER" id="PTHR42711:SF19">
    <property type="entry name" value="DOXORUBICIN RESISTANCE ATP-BINDING PROTEIN DRRA"/>
    <property type="match status" value="1"/>
</dbReference>
<evidence type="ECO:0000256" key="6">
    <source>
        <dbReference type="ARBA" id="ARBA00022967"/>
    </source>
</evidence>
<evidence type="ECO:0000256" key="5">
    <source>
        <dbReference type="ARBA" id="ARBA00022840"/>
    </source>
</evidence>
<comment type="similarity">
    <text evidence="9">Belongs to the ABC transporter superfamily. Drug exporter-1 (DrugE1) (TC 3.A.1.105) family.</text>
</comment>
<dbReference type="InterPro" id="IPR027417">
    <property type="entry name" value="P-loop_NTPase"/>
</dbReference>
<sequence>MVDYAVEAEGLVKRFGGVTALDGLGFAVERGTIAGVLGPNGAGKTTTIDVLTTLLVPDAGHARVAGHDVVADAGAVRSVIGLTGQFVALDENLTARENLVLFGRLLKLGRRRAADRAEELLHRFDLTDAADRRSGTFSGGMRRRLDLAASLIGRPEVLFLDEPTTGLDPRSRAVLWDVVRDLRDDGMTILLTTQYLDEADELADRIVVVDHGRVIADGTADELKDQAGGSVCHVTAPEDERPRIAAALADMTGLAELSDGVAVAASGAATLVDVVRKLDAAEIAVDDIALRRPTLDDVFFRLTGHPSAPNEPEDTP</sequence>
<evidence type="ECO:0000256" key="7">
    <source>
        <dbReference type="ARBA" id="ARBA00023136"/>
    </source>
</evidence>
<dbReference type="GO" id="GO:1900753">
    <property type="term" value="P:doxorubicin transport"/>
    <property type="evidence" value="ECO:0007669"/>
    <property type="project" value="InterPro"/>
</dbReference>
<dbReference type="OrthoDB" id="9804819at2"/>
<evidence type="ECO:0000256" key="9">
    <source>
        <dbReference type="ARBA" id="ARBA00049985"/>
    </source>
</evidence>
<dbReference type="STRING" id="1210063.GCA_001612665_04029"/>
<dbReference type="GO" id="GO:0016887">
    <property type="term" value="F:ATP hydrolysis activity"/>
    <property type="evidence" value="ECO:0007669"/>
    <property type="project" value="InterPro"/>
</dbReference>
<keyword evidence="3" id="KW-1003">Cell membrane</keyword>
<comment type="caution">
    <text evidence="11">The sequence shown here is derived from an EMBL/GenBank/DDBJ whole genome shotgun (WGS) entry which is preliminary data.</text>
</comment>
<dbReference type="Pfam" id="PF13732">
    <property type="entry name" value="DrrA1-3_C"/>
    <property type="match status" value="1"/>
</dbReference>
<reference evidence="11 12" key="1">
    <citation type="submission" date="2019-03" db="EMBL/GenBank/DDBJ databases">
        <title>Genomic Encyclopedia of Type Strains, Phase IV (KMG-IV): sequencing the most valuable type-strain genomes for metagenomic binning, comparative biology and taxonomic classification.</title>
        <authorList>
            <person name="Goeker M."/>
        </authorList>
    </citation>
    <scope>NUCLEOTIDE SEQUENCE [LARGE SCALE GENOMIC DNA]</scope>
    <source>
        <strain evidence="11 12">DSM 44684</strain>
    </source>
</reference>
<dbReference type="FunFam" id="3.40.50.300:FF:000589">
    <property type="entry name" value="ABC transporter, ATP-binding subunit"/>
    <property type="match status" value="1"/>
</dbReference>
<dbReference type="Pfam" id="PF00005">
    <property type="entry name" value="ABC_tran"/>
    <property type="match status" value="1"/>
</dbReference>
<evidence type="ECO:0000256" key="3">
    <source>
        <dbReference type="ARBA" id="ARBA00022475"/>
    </source>
</evidence>
<dbReference type="Gene3D" id="3.40.50.300">
    <property type="entry name" value="P-loop containing nucleotide triphosphate hydrolases"/>
    <property type="match status" value="1"/>
</dbReference>
<keyword evidence="12" id="KW-1185">Reference proteome</keyword>
<dbReference type="PROSITE" id="PS50893">
    <property type="entry name" value="ABC_TRANSPORTER_2"/>
    <property type="match status" value="1"/>
</dbReference>
<keyword evidence="7" id="KW-0472">Membrane</keyword>
<keyword evidence="8" id="KW-0046">Antibiotic resistance</keyword>